<evidence type="ECO:0000313" key="2">
    <source>
        <dbReference type="Proteomes" id="UP000436284"/>
    </source>
</evidence>
<accession>A0A6N8U310</accession>
<dbReference type="EMBL" id="WUUK01000001">
    <property type="protein sequence ID" value="MXQ50561.1"/>
    <property type="molecule type" value="Genomic_DNA"/>
</dbReference>
<proteinExistence type="predicted"/>
<evidence type="ECO:0000313" key="1">
    <source>
        <dbReference type="EMBL" id="MXQ50561.1"/>
    </source>
</evidence>
<organism evidence="1 2">
    <name type="scientific">Salinicoccus hispanicus</name>
    <dbReference type="NCBI Taxonomy" id="157225"/>
    <lineage>
        <taxon>Bacteria</taxon>
        <taxon>Bacillati</taxon>
        <taxon>Bacillota</taxon>
        <taxon>Bacilli</taxon>
        <taxon>Bacillales</taxon>
        <taxon>Staphylococcaceae</taxon>
        <taxon>Salinicoccus</taxon>
    </lineage>
</organism>
<protein>
    <submittedName>
        <fullName evidence="1">Uncharacterized protein</fullName>
    </submittedName>
</protein>
<sequence length="86" mass="10068">MHNKEEIEGIGTGYFVERYDSFEKLLCERGWTLEEYIERINDSSHRLIQNLPVIVYENPELSLFKVGYLEEDATPMKVLDTLKGTI</sequence>
<dbReference type="OrthoDB" id="2390897at2"/>
<dbReference type="RefSeq" id="WP_160653280.1">
    <property type="nucleotide sequence ID" value="NZ_JBHRWU010000001.1"/>
</dbReference>
<dbReference type="Proteomes" id="UP000436284">
    <property type="component" value="Unassembled WGS sequence"/>
</dbReference>
<gene>
    <name evidence="1" type="ORF">GQ671_04515</name>
</gene>
<reference evidence="1 2" key="1">
    <citation type="submission" date="2019-12" db="EMBL/GenBank/DDBJ databases">
        <title>Salinicoccus cyprini sp. nov., isolated from gastro-intestinal tract of mirror carp, Cyprinus carpio var. specularis, collected from Gobind Sagar Reservoir, Himachal Pradesh, India.</title>
        <authorList>
            <person name="Talwar C."/>
            <person name="Singh A.K."/>
            <person name="Lal R."/>
            <person name="Negi R.K."/>
        </authorList>
    </citation>
    <scope>NUCLEOTIDE SEQUENCE [LARGE SCALE GENOMIC DNA]</scope>
    <source>
        <strain evidence="1 2">J-82</strain>
    </source>
</reference>
<keyword evidence="2" id="KW-1185">Reference proteome</keyword>
<name>A0A6N8U310_9STAP</name>
<comment type="caution">
    <text evidence="1">The sequence shown here is derived from an EMBL/GenBank/DDBJ whole genome shotgun (WGS) entry which is preliminary data.</text>
</comment>
<dbReference type="AlphaFoldDB" id="A0A6N8U310"/>